<keyword evidence="6 8" id="KW-1133">Transmembrane helix</keyword>
<evidence type="ECO:0000256" key="8">
    <source>
        <dbReference type="SAM" id="Phobius"/>
    </source>
</evidence>
<gene>
    <name evidence="10" type="ORF">F3168_09805</name>
</gene>
<dbReference type="PANTHER" id="PTHR42718:SF9">
    <property type="entry name" value="MAJOR FACILITATOR SUPERFAMILY MULTIDRUG TRANSPORTER MFSC"/>
    <property type="match status" value="1"/>
</dbReference>
<feature type="transmembrane region" description="Helical" evidence="8">
    <location>
        <begin position="63"/>
        <end position="84"/>
    </location>
</feature>
<evidence type="ECO:0000256" key="6">
    <source>
        <dbReference type="ARBA" id="ARBA00022989"/>
    </source>
</evidence>
<keyword evidence="11" id="KW-1185">Reference proteome</keyword>
<feature type="transmembrane region" description="Helical" evidence="8">
    <location>
        <begin position="317"/>
        <end position="337"/>
    </location>
</feature>
<dbReference type="Gene3D" id="1.20.1720.10">
    <property type="entry name" value="Multidrug resistance protein D"/>
    <property type="match status" value="1"/>
</dbReference>
<dbReference type="InterPro" id="IPR011701">
    <property type="entry name" value="MFS"/>
</dbReference>
<evidence type="ECO:0000313" key="11">
    <source>
        <dbReference type="Proteomes" id="UP000481327"/>
    </source>
</evidence>
<feature type="transmembrane region" description="Helical" evidence="8">
    <location>
        <begin position="177"/>
        <end position="199"/>
    </location>
</feature>
<dbReference type="InterPro" id="IPR020846">
    <property type="entry name" value="MFS_dom"/>
</dbReference>
<reference evidence="10 11" key="1">
    <citation type="submission" date="2019-09" db="EMBL/GenBank/DDBJ databases">
        <title>Polymorphobacter sp. isolated from a lake in China.</title>
        <authorList>
            <person name="Liu Z."/>
        </authorList>
    </citation>
    <scope>NUCLEOTIDE SEQUENCE [LARGE SCALE GENOMIC DNA]</scope>
    <source>
        <strain evidence="10 11">D40P</strain>
    </source>
</reference>
<accession>A0A7C9GPH5</accession>
<comment type="caution">
    <text evidence="10">The sequence shown here is derived from an EMBL/GenBank/DDBJ whole genome shotgun (WGS) entry which is preliminary data.</text>
</comment>
<protein>
    <submittedName>
        <fullName evidence="10">DHA2 family efflux MFS transporter permease subunit</fullName>
    </submittedName>
</protein>
<dbReference type="OrthoDB" id="9812221at2"/>
<dbReference type="GO" id="GO:0005886">
    <property type="term" value="C:plasma membrane"/>
    <property type="evidence" value="ECO:0007669"/>
    <property type="project" value="UniProtKB-SubCell"/>
</dbReference>
<evidence type="ECO:0000256" key="5">
    <source>
        <dbReference type="ARBA" id="ARBA00022692"/>
    </source>
</evidence>
<evidence type="ECO:0000256" key="1">
    <source>
        <dbReference type="ARBA" id="ARBA00004651"/>
    </source>
</evidence>
<dbReference type="CDD" id="cd17503">
    <property type="entry name" value="MFS_LmrB_MDR_like"/>
    <property type="match status" value="1"/>
</dbReference>
<feature type="transmembrane region" description="Helical" evidence="8">
    <location>
        <begin position="150"/>
        <end position="171"/>
    </location>
</feature>
<keyword evidence="3" id="KW-0813">Transport</keyword>
<feature type="transmembrane region" description="Helical" evidence="8">
    <location>
        <begin position="484"/>
        <end position="502"/>
    </location>
</feature>
<keyword evidence="5 8" id="KW-0812">Transmembrane</keyword>
<comment type="similarity">
    <text evidence="2">Belongs to the major facilitator superfamily. EmrB family.</text>
</comment>
<dbReference type="PRINTS" id="PR01036">
    <property type="entry name" value="TCRTETB"/>
</dbReference>
<feature type="transmembrane region" description="Helical" evidence="8">
    <location>
        <begin position="369"/>
        <end position="388"/>
    </location>
</feature>
<dbReference type="PANTHER" id="PTHR42718">
    <property type="entry name" value="MAJOR FACILITATOR SUPERFAMILY MULTIDRUG TRANSPORTER MFSC"/>
    <property type="match status" value="1"/>
</dbReference>
<feature type="transmembrane region" description="Helical" evidence="8">
    <location>
        <begin position="91"/>
        <end position="110"/>
    </location>
</feature>
<evidence type="ECO:0000256" key="7">
    <source>
        <dbReference type="ARBA" id="ARBA00023136"/>
    </source>
</evidence>
<evidence type="ECO:0000256" key="2">
    <source>
        <dbReference type="ARBA" id="ARBA00008537"/>
    </source>
</evidence>
<dbReference type="InterPro" id="IPR036259">
    <property type="entry name" value="MFS_trans_sf"/>
</dbReference>
<dbReference type="InterPro" id="IPR004638">
    <property type="entry name" value="EmrB-like"/>
</dbReference>
<dbReference type="Pfam" id="PF07690">
    <property type="entry name" value="MFS_1"/>
    <property type="match status" value="1"/>
</dbReference>
<feature type="transmembrane region" description="Helical" evidence="8">
    <location>
        <begin position="116"/>
        <end position="138"/>
    </location>
</feature>
<sequence length="515" mass="54635">MARLPFFRPVPIVQAPLQGSTLFVGGALLALANFMVVLDTTIANVSVPNIAGALAVSPTQGTWVITSYSVAEAITVPLTGWLATRFGTVRVFCIAMAGFALFSALCGIAPSLGVLVAFRVGQGLCGGPMIPLSQALLLRVFPPEKAPMAIGLWAMTTVVAPVAGPILGGVISDNYHWSWIFFINVPVAVAVTILSWQTFRSRETPTQRRPVDFVGLGLLVLWVGSMQIMLDKGKELDWFGSPVIVSLAIVAVIGLAAFLIWELTAEDPIVDLRIFRHRGFTVGAVTLSLTFGAYFASIILIPLWLQTSMGYTATWAGYATAGGFLAIFFSPIAAQLVGKVDPRLLTSAGILWFAGVTFWRSGFTTEVDFLHIFLPAVVLGIGVPFFFVPTTRIALGAVEPRETASAAGLSNFMRTTAAAFAASITTTAWDNATTSARDNLAGTLNGVEAQIDALVAAGLSAEQALRQIDGFVQMQAVMLATDRIFLITSVVFLASAAFIWLAPRPRVAVAPGAAH</sequence>
<evidence type="ECO:0000313" key="10">
    <source>
        <dbReference type="EMBL" id="MQT17555.1"/>
    </source>
</evidence>
<evidence type="ECO:0000256" key="3">
    <source>
        <dbReference type="ARBA" id="ARBA00022448"/>
    </source>
</evidence>
<evidence type="ECO:0000256" key="4">
    <source>
        <dbReference type="ARBA" id="ARBA00022475"/>
    </source>
</evidence>
<keyword evidence="7 8" id="KW-0472">Membrane</keyword>
<dbReference type="EMBL" id="WIOL01000003">
    <property type="protein sequence ID" value="MQT17555.1"/>
    <property type="molecule type" value="Genomic_DNA"/>
</dbReference>
<dbReference type="SUPFAM" id="SSF103473">
    <property type="entry name" value="MFS general substrate transporter"/>
    <property type="match status" value="1"/>
</dbReference>
<keyword evidence="4" id="KW-1003">Cell membrane</keyword>
<organism evidence="10 11">
    <name type="scientific">Sandarakinorhabdus fusca</name>
    <dbReference type="NCBI Taxonomy" id="1439888"/>
    <lineage>
        <taxon>Bacteria</taxon>
        <taxon>Pseudomonadati</taxon>
        <taxon>Pseudomonadota</taxon>
        <taxon>Alphaproteobacteria</taxon>
        <taxon>Sphingomonadales</taxon>
        <taxon>Sphingosinicellaceae</taxon>
        <taxon>Sandarakinorhabdus</taxon>
    </lineage>
</organism>
<feature type="domain" description="Major facilitator superfamily (MFS) profile" evidence="9">
    <location>
        <begin position="25"/>
        <end position="507"/>
    </location>
</feature>
<feature type="transmembrane region" description="Helical" evidence="8">
    <location>
        <begin position="282"/>
        <end position="305"/>
    </location>
</feature>
<dbReference type="NCBIfam" id="TIGR00711">
    <property type="entry name" value="efflux_EmrB"/>
    <property type="match status" value="1"/>
</dbReference>
<feature type="transmembrane region" description="Helical" evidence="8">
    <location>
        <begin position="344"/>
        <end position="363"/>
    </location>
</feature>
<dbReference type="GO" id="GO:0022857">
    <property type="term" value="F:transmembrane transporter activity"/>
    <property type="evidence" value="ECO:0007669"/>
    <property type="project" value="InterPro"/>
</dbReference>
<feature type="transmembrane region" description="Helical" evidence="8">
    <location>
        <begin position="242"/>
        <end position="261"/>
    </location>
</feature>
<dbReference type="Gene3D" id="1.20.1250.20">
    <property type="entry name" value="MFS general substrate transporter like domains"/>
    <property type="match status" value="1"/>
</dbReference>
<dbReference type="AlphaFoldDB" id="A0A7C9GPH5"/>
<name>A0A7C9GPH5_9SPHN</name>
<feature type="transmembrane region" description="Helical" evidence="8">
    <location>
        <begin position="21"/>
        <end position="43"/>
    </location>
</feature>
<comment type="subcellular location">
    <subcellularLocation>
        <location evidence="1">Cell membrane</location>
        <topology evidence="1">Multi-pass membrane protein</topology>
    </subcellularLocation>
</comment>
<evidence type="ECO:0000259" key="9">
    <source>
        <dbReference type="PROSITE" id="PS50850"/>
    </source>
</evidence>
<proteinExistence type="inferred from homology"/>
<dbReference type="Proteomes" id="UP000481327">
    <property type="component" value="Unassembled WGS sequence"/>
</dbReference>
<dbReference type="PROSITE" id="PS50850">
    <property type="entry name" value="MFS"/>
    <property type="match status" value="1"/>
</dbReference>
<feature type="transmembrane region" description="Helical" evidence="8">
    <location>
        <begin position="211"/>
        <end position="230"/>
    </location>
</feature>